<accession>A0A2D3WJN3</accession>
<dbReference type="AlphaFoldDB" id="A0A2D3WJN3"/>
<gene>
    <name evidence="1" type="ORF">CFH83_03335</name>
</gene>
<comment type="caution">
    <text evidence="1">The sequence shown here is derived from an EMBL/GenBank/DDBJ whole genome shotgun (WGS) entry which is preliminary data.</text>
</comment>
<name>A0A2D3WJN3_9BACT</name>
<evidence type="ECO:0000313" key="1">
    <source>
        <dbReference type="EMBL" id="DAB38947.1"/>
    </source>
</evidence>
<proteinExistence type="predicted"/>
<dbReference type="RefSeq" id="WP_303662882.1">
    <property type="nucleotide sequence ID" value="NZ_DLUI01000052.1"/>
</dbReference>
<dbReference type="Proteomes" id="UP000228859">
    <property type="component" value="Unassembled WGS sequence"/>
</dbReference>
<organism evidence="1 2">
    <name type="scientific">Sulfuricurvum kujiense</name>
    <dbReference type="NCBI Taxonomy" id="148813"/>
    <lineage>
        <taxon>Bacteria</taxon>
        <taxon>Pseudomonadati</taxon>
        <taxon>Campylobacterota</taxon>
        <taxon>Epsilonproteobacteria</taxon>
        <taxon>Campylobacterales</taxon>
        <taxon>Sulfurimonadaceae</taxon>
        <taxon>Sulfuricurvum</taxon>
    </lineage>
</organism>
<dbReference type="EMBL" id="DLUI01000052">
    <property type="protein sequence ID" value="DAB38947.1"/>
    <property type="molecule type" value="Genomic_DNA"/>
</dbReference>
<evidence type="ECO:0000313" key="2">
    <source>
        <dbReference type="Proteomes" id="UP000228859"/>
    </source>
</evidence>
<protein>
    <submittedName>
        <fullName evidence="1">Uncharacterized protein</fullName>
    </submittedName>
</protein>
<sequence>MILDSSFWKNDLKKNIQLLKKINTKKITEKTSFELEKIFFITAYIIRKLYQSGKLSNSIFKENIILNCFKPIKNINRMNWIFIDELYDLKNPQKCSRTLDYILNQLVHSYTFSYTFKENYKEIDMILFHSDKERNYNTYAIKLDEYIAILESVSNYNITSATMTYDETENDYILVVEGDEFKVNNVTDIPKIDAYDAL</sequence>
<reference evidence="1 2" key="1">
    <citation type="journal article" date="2017" name="Front. Microbiol.">
        <title>Comparative Genomic Analysis of the Class Epsilonproteobacteria and Proposed Reclassification to Epsilonbacteraeota (phyl. nov.).</title>
        <authorList>
            <person name="Waite D.W."/>
            <person name="Vanwonterghem I."/>
            <person name="Rinke C."/>
            <person name="Parks D.H."/>
            <person name="Zhang Y."/>
            <person name="Takai K."/>
            <person name="Sievert S.M."/>
            <person name="Simon J."/>
            <person name="Campbell B.J."/>
            <person name="Hanson T.E."/>
            <person name="Woyke T."/>
            <person name="Klotz M.G."/>
            <person name="Hugenholtz P."/>
        </authorList>
    </citation>
    <scope>NUCLEOTIDE SEQUENCE [LARGE SCALE GENOMIC DNA]</scope>
    <source>
        <strain evidence="1">UBA12443</strain>
    </source>
</reference>